<feature type="coiled-coil region" evidence="6">
    <location>
        <begin position="127"/>
        <end position="171"/>
    </location>
</feature>
<keyword evidence="4" id="KW-0106">Calcium</keyword>
<keyword evidence="3" id="KW-0256">Endoplasmic reticulum</keyword>
<gene>
    <name evidence="11" type="ORF">DICVIV_04485</name>
</gene>
<dbReference type="InterPro" id="IPR036607">
    <property type="entry name" value="PRKCSH"/>
</dbReference>
<name>A0A0D8XZU5_DICVI</name>
<dbReference type="InterPro" id="IPR039794">
    <property type="entry name" value="Gtb1-like"/>
</dbReference>
<dbReference type="SUPFAM" id="SSF50911">
    <property type="entry name" value="Mannose 6-phosphate receptor domain"/>
    <property type="match status" value="1"/>
</dbReference>
<dbReference type="GO" id="GO:0006491">
    <property type="term" value="P:N-glycan processing"/>
    <property type="evidence" value="ECO:0007669"/>
    <property type="project" value="TreeGrafter"/>
</dbReference>
<organism evidence="11 12">
    <name type="scientific">Dictyocaulus viviparus</name>
    <name type="common">Bovine lungworm</name>
    <dbReference type="NCBI Taxonomy" id="29172"/>
    <lineage>
        <taxon>Eukaryota</taxon>
        <taxon>Metazoa</taxon>
        <taxon>Ecdysozoa</taxon>
        <taxon>Nematoda</taxon>
        <taxon>Chromadorea</taxon>
        <taxon>Rhabditida</taxon>
        <taxon>Rhabditina</taxon>
        <taxon>Rhabditomorpha</taxon>
        <taxon>Strongyloidea</taxon>
        <taxon>Metastrongylidae</taxon>
        <taxon>Dictyocaulus</taxon>
    </lineage>
</organism>
<evidence type="ECO:0000256" key="3">
    <source>
        <dbReference type="ARBA" id="ARBA00022824"/>
    </source>
</evidence>
<evidence type="ECO:0000259" key="10">
    <source>
        <dbReference type="PROSITE" id="PS51914"/>
    </source>
</evidence>
<evidence type="ECO:0000256" key="2">
    <source>
        <dbReference type="ARBA" id="ARBA00022729"/>
    </source>
</evidence>
<dbReference type="Pfam" id="PF13015">
    <property type="entry name" value="PRKCSH_1"/>
    <property type="match status" value="1"/>
</dbReference>
<dbReference type="CDD" id="cd00112">
    <property type="entry name" value="LDLa"/>
    <property type="match status" value="1"/>
</dbReference>
<dbReference type="SUPFAM" id="SSF47473">
    <property type="entry name" value="EF-hand"/>
    <property type="match status" value="1"/>
</dbReference>
<evidence type="ECO:0000256" key="6">
    <source>
        <dbReference type="SAM" id="Coils"/>
    </source>
</evidence>
<dbReference type="Gene3D" id="2.70.130.10">
    <property type="entry name" value="Mannose-6-phosphate receptor binding domain"/>
    <property type="match status" value="1"/>
</dbReference>
<dbReference type="PROSITE" id="PS00018">
    <property type="entry name" value="EF_HAND_1"/>
    <property type="match status" value="1"/>
</dbReference>
<dbReference type="InterPro" id="IPR002172">
    <property type="entry name" value="LDrepeatLR_classA_rpt"/>
</dbReference>
<evidence type="ECO:0000256" key="7">
    <source>
        <dbReference type="SAM" id="MobiDB-lite"/>
    </source>
</evidence>
<feature type="signal peptide" evidence="8">
    <location>
        <begin position="1"/>
        <end position="21"/>
    </location>
</feature>
<keyword evidence="2 8" id="KW-0732">Signal</keyword>
<dbReference type="PANTHER" id="PTHR12630">
    <property type="entry name" value="N-LINKED OLIGOSACCHARIDE PROCESSING"/>
    <property type="match status" value="1"/>
</dbReference>
<proteinExistence type="predicted"/>
<feature type="compositionally biased region" description="Acidic residues" evidence="7">
    <location>
        <begin position="304"/>
        <end position="325"/>
    </location>
</feature>
<feature type="chain" id="PRO_5002336262" description="Glucosidase 2 subunit beta" evidence="8">
    <location>
        <begin position="22"/>
        <end position="497"/>
    </location>
</feature>
<dbReference type="InterPro" id="IPR028146">
    <property type="entry name" value="PRKCSH_N"/>
</dbReference>
<feature type="compositionally biased region" description="Basic and acidic residues" evidence="7">
    <location>
        <begin position="285"/>
        <end position="303"/>
    </location>
</feature>
<dbReference type="Proteomes" id="UP000053766">
    <property type="component" value="Unassembled WGS sequence"/>
</dbReference>
<protein>
    <recommendedName>
        <fullName evidence="1">Glucosidase 2 subunit beta</fullName>
    </recommendedName>
</protein>
<reference evidence="11 12" key="1">
    <citation type="submission" date="2013-11" db="EMBL/GenBank/DDBJ databases">
        <title>Draft genome of the bovine lungworm Dictyocaulus viviparus.</title>
        <authorList>
            <person name="Mitreva M."/>
        </authorList>
    </citation>
    <scope>NUCLEOTIDE SEQUENCE [LARGE SCALE GENOMIC DNA]</scope>
    <source>
        <strain evidence="11 12">HannoverDv2000</strain>
    </source>
</reference>
<keyword evidence="6" id="KW-0175">Coiled coil</keyword>
<keyword evidence="5" id="KW-1015">Disulfide bond</keyword>
<dbReference type="EMBL" id="KN716236">
    <property type="protein sequence ID" value="KJH49402.1"/>
    <property type="molecule type" value="Genomic_DNA"/>
</dbReference>
<dbReference type="Gene3D" id="1.10.238.10">
    <property type="entry name" value="EF-hand"/>
    <property type="match status" value="1"/>
</dbReference>
<feature type="domain" description="MRH" evidence="10">
    <location>
        <begin position="385"/>
        <end position="486"/>
    </location>
</feature>
<evidence type="ECO:0000256" key="5">
    <source>
        <dbReference type="ARBA" id="ARBA00023157"/>
    </source>
</evidence>
<sequence length="497" mass="56765">MSIKMLEITAFLVFLINVFTAKQVPDIEPLPRGVPYNQGPLFKKSTYFVCLDGSKSIVYDKVNDDYCDCPDGSDEPGTSACPNGRFYCANKGHTPSDIPSSQVNDKICDCCDGSDEYSGAIECPNICDELERSAQEEKRKQMEIRKRGYAARKALAKHRFQEEKLEELVRLKDLKTHLSSKKEELLLIKNTAVEKETTLKVKHKEAWLAKRTQMEKAQSSIMFNAIDLDKNQRITLDELKKVNYLDDNNDGAVSDDEAKAYMDVDSADEDHFLNAMYEKIKRAEAKAQNRSVEQEQKRTHDDLIADEDKESIQTEDDGVSAEFNDDGMPPYDEETQKFIKEADEARRNYEEMDSKYNSIDSQIREIESFVEQDFGTDHAWATLKGKCFERNEKQYNYEFCPFEKAVQREKGGHGVTSLGNWGEWSGDVSLKYSKQKYKGGQTCWNGPQRSTEVFVQCGETSELMEASEPSKCEYRFVFLTPAACTDPDHEVPTHLEL</sequence>
<dbReference type="InterPro" id="IPR009011">
    <property type="entry name" value="Man6P_isomerase_rcpt-bd_dom_sf"/>
</dbReference>
<dbReference type="InterPro" id="IPR018247">
    <property type="entry name" value="EF_Hand_1_Ca_BS"/>
</dbReference>
<dbReference type="InterPro" id="IPR002048">
    <property type="entry name" value="EF_hand_dom"/>
</dbReference>
<dbReference type="GO" id="GO:0005509">
    <property type="term" value="F:calcium ion binding"/>
    <property type="evidence" value="ECO:0007669"/>
    <property type="project" value="InterPro"/>
</dbReference>
<feature type="coiled-coil region" evidence="6">
    <location>
        <begin position="335"/>
        <end position="362"/>
    </location>
</feature>
<dbReference type="AlphaFoldDB" id="A0A0D8XZU5"/>
<evidence type="ECO:0000313" key="11">
    <source>
        <dbReference type="EMBL" id="KJH49402.1"/>
    </source>
</evidence>
<evidence type="ECO:0000256" key="8">
    <source>
        <dbReference type="SAM" id="SignalP"/>
    </source>
</evidence>
<dbReference type="InterPro" id="IPR044865">
    <property type="entry name" value="MRH_dom"/>
</dbReference>
<dbReference type="InterPro" id="IPR011992">
    <property type="entry name" value="EF-hand-dom_pair"/>
</dbReference>
<dbReference type="Pfam" id="PF12999">
    <property type="entry name" value="PRKCSH-like"/>
    <property type="match status" value="1"/>
</dbReference>
<keyword evidence="12" id="KW-1185">Reference proteome</keyword>
<feature type="region of interest" description="Disordered" evidence="7">
    <location>
        <begin position="285"/>
        <end position="332"/>
    </location>
</feature>
<evidence type="ECO:0000259" key="9">
    <source>
        <dbReference type="PROSITE" id="PS50222"/>
    </source>
</evidence>
<dbReference type="GO" id="GO:0017177">
    <property type="term" value="C:glucosidase II complex"/>
    <property type="evidence" value="ECO:0007669"/>
    <property type="project" value="TreeGrafter"/>
</dbReference>
<dbReference type="OrthoDB" id="28322at2759"/>
<feature type="domain" description="EF-hand" evidence="9">
    <location>
        <begin position="214"/>
        <end position="249"/>
    </location>
</feature>
<evidence type="ECO:0000256" key="1">
    <source>
        <dbReference type="ARBA" id="ARBA00022387"/>
    </source>
</evidence>
<dbReference type="PROSITE" id="PS51914">
    <property type="entry name" value="MRH"/>
    <property type="match status" value="1"/>
</dbReference>
<dbReference type="PANTHER" id="PTHR12630:SF1">
    <property type="entry name" value="GLUCOSIDASE 2 SUBUNIT BETA"/>
    <property type="match status" value="1"/>
</dbReference>
<dbReference type="STRING" id="29172.A0A0D8XZU5"/>
<evidence type="ECO:0000313" key="12">
    <source>
        <dbReference type="Proteomes" id="UP000053766"/>
    </source>
</evidence>
<reference evidence="12" key="2">
    <citation type="journal article" date="2016" name="Sci. Rep.">
        <title>Dictyocaulus viviparus genome, variome and transcriptome elucidate lungworm biology and support future intervention.</title>
        <authorList>
            <person name="McNulty S.N."/>
            <person name="Strube C."/>
            <person name="Rosa B.A."/>
            <person name="Martin J.C."/>
            <person name="Tyagi R."/>
            <person name="Choi Y.J."/>
            <person name="Wang Q."/>
            <person name="Hallsworth Pepin K."/>
            <person name="Zhang X."/>
            <person name="Ozersky P."/>
            <person name="Wilson R.K."/>
            <person name="Sternberg P.W."/>
            <person name="Gasser R.B."/>
            <person name="Mitreva M."/>
        </authorList>
    </citation>
    <scope>NUCLEOTIDE SEQUENCE [LARGE SCALE GENOMIC DNA]</scope>
    <source>
        <strain evidence="12">HannoverDv2000</strain>
    </source>
</reference>
<evidence type="ECO:0000256" key="4">
    <source>
        <dbReference type="ARBA" id="ARBA00022837"/>
    </source>
</evidence>
<accession>A0A0D8XZU5</accession>
<dbReference type="PROSITE" id="PS50222">
    <property type="entry name" value="EF_HAND_2"/>
    <property type="match status" value="1"/>
</dbReference>